<evidence type="ECO:0000256" key="6">
    <source>
        <dbReference type="ARBA" id="ARBA00023319"/>
    </source>
</evidence>
<dbReference type="SUPFAM" id="SSF48726">
    <property type="entry name" value="Immunoglobulin"/>
    <property type="match status" value="1"/>
</dbReference>
<dbReference type="GO" id="GO:0005102">
    <property type="term" value="F:signaling receptor binding"/>
    <property type="evidence" value="ECO:0007669"/>
    <property type="project" value="TreeGrafter"/>
</dbReference>
<evidence type="ECO:0000256" key="4">
    <source>
        <dbReference type="ARBA" id="ARBA00023157"/>
    </source>
</evidence>
<keyword evidence="9" id="KW-1185">Reference proteome</keyword>
<dbReference type="InterPro" id="IPR003598">
    <property type="entry name" value="Ig_sub2"/>
</dbReference>
<dbReference type="Proteomes" id="UP000265040">
    <property type="component" value="Chromosome 18"/>
</dbReference>
<reference evidence="8" key="1">
    <citation type="submission" date="2021-04" db="EMBL/GenBank/DDBJ databases">
        <authorList>
            <consortium name="Wellcome Sanger Institute Data Sharing"/>
        </authorList>
    </citation>
    <scope>NUCLEOTIDE SEQUENCE [LARGE SCALE GENOMIC DNA]</scope>
</reference>
<dbReference type="InterPro" id="IPR003599">
    <property type="entry name" value="Ig_sub"/>
</dbReference>
<sequence>EKKLLSDSSTLNLNPVFFFSAVKSNVTGSHEPVRAVVGEDVILPCHLEPPFDVTTLRVDWKFNGQFVHVYRSLKDDPDPQHEQFKHRTSLFHDEMHKGNISLKLTNVSEADKGHYTCYVPKLESQRGNVTLIVVFYIQNMFPLTMNYNLNMFSTDQVEKKEIEQPDPSKYYKENHIKNCVTASSVGSLSLFQ</sequence>
<keyword evidence="5" id="KW-0325">Glycoprotein</keyword>
<dbReference type="GO" id="GO:0001817">
    <property type="term" value="P:regulation of cytokine production"/>
    <property type="evidence" value="ECO:0007669"/>
    <property type="project" value="TreeGrafter"/>
</dbReference>
<dbReference type="InterPro" id="IPR036179">
    <property type="entry name" value="Ig-like_dom_sf"/>
</dbReference>
<evidence type="ECO:0000256" key="1">
    <source>
        <dbReference type="ARBA" id="ARBA00004370"/>
    </source>
</evidence>
<name>A0A7N6AID3_ANATE</name>
<evidence type="ECO:0000313" key="9">
    <source>
        <dbReference type="Proteomes" id="UP000265040"/>
    </source>
</evidence>
<feature type="domain" description="Ig-like" evidence="7">
    <location>
        <begin position="15"/>
        <end position="130"/>
    </location>
</feature>
<keyword evidence="3" id="KW-0472">Membrane</keyword>
<dbReference type="SMART" id="SM00408">
    <property type="entry name" value="IGc2"/>
    <property type="match status" value="1"/>
</dbReference>
<reference evidence="8" key="3">
    <citation type="submission" date="2025-09" db="UniProtKB">
        <authorList>
            <consortium name="Ensembl"/>
        </authorList>
    </citation>
    <scope>IDENTIFICATION</scope>
</reference>
<dbReference type="FunFam" id="2.60.40.10:FF:000142">
    <property type="entry name" value="V-set domain-containing T-cell activation inhibitor 1"/>
    <property type="match status" value="1"/>
</dbReference>
<dbReference type="GO" id="GO:0009897">
    <property type="term" value="C:external side of plasma membrane"/>
    <property type="evidence" value="ECO:0007669"/>
    <property type="project" value="TreeGrafter"/>
</dbReference>
<dbReference type="PROSITE" id="PS50835">
    <property type="entry name" value="IG_LIKE"/>
    <property type="match status" value="1"/>
</dbReference>
<evidence type="ECO:0000259" key="7">
    <source>
        <dbReference type="PROSITE" id="PS50835"/>
    </source>
</evidence>
<comment type="subcellular location">
    <subcellularLocation>
        <location evidence="1">Membrane</location>
    </subcellularLocation>
</comment>
<dbReference type="PANTHER" id="PTHR24100">
    <property type="entry name" value="BUTYROPHILIN"/>
    <property type="match status" value="1"/>
</dbReference>
<dbReference type="Gene3D" id="2.60.40.10">
    <property type="entry name" value="Immunoglobulins"/>
    <property type="match status" value="1"/>
</dbReference>
<organism evidence="8 9">
    <name type="scientific">Anabas testudineus</name>
    <name type="common">Climbing perch</name>
    <name type="synonym">Anthias testudineus</name>
    <dbReference type="NCBI Taxonomy" id="64144"/>
    <lineage>
        <taxon>Eukaryota</taxon>
        <taxon>Metazoa</taxon>
        <taxon>Chordata</taxon>
        <taxon>Craniata</taxon>
        <taxon>Vertebrata</taxon>
        <taxon>Euteleostomi</taxon>
        <taxon>Actinopterygii</taxon>
        <taxon>Neopterygii</taxon>
        <taxon>Teleostei</taxon>
        <taxon>Neoteleostei</taxon>
        <taxon>Acanthomorphata</taxon>
        <taxon>Anabantaria</taxon>
        <taxon>Anabantiformes</taxon>
        <taxon>Anabantoidei</taxon>
        <taxon>Anabantidae</taxon>
        <taxon>Anabas</taxon>
    </lineage>
</organism>
<reference evidence="8" key="2">
    <citation type="submission" date="2025-08" db="UniProtKB">
        <authorList>
            <consortium name="Ensembl"/>
        </authorList>
    </citation>
    <scope>IDENTIFICATION</scope>
</reference>
<dbReference type="SMART" id="SM00409">
    <property type="entry name" value="IG"/>
    <property type="match status" value="1"/>
</dbReference>
<proteinExistence type="predicted"/>
<dbReference type="InterPro" id="IPR013106">
    <property type="entry name" value="Ig_V-set"/>
</dbReference>
<keyword evidence="2" id="KW-0732">Signal</keyword>
<accession>A0A7N6AID3</accession>
<dbReference type="InterPro" id="IPR013783">
    <property type="entry name" value="Ig-like_fold"/>
</dbReference>
<dbReference type="Ensembl" id="ENSATET00000044760.2">
    <property type="protein sequence ID" value="ENSATEP00000048779.2"/>
    <property type="gene ID" value="ENSATEG00000030756.1"/>
</dbReference>
<dbReference type="Pfam" id="PF07686">
    <property type="entry name" value="V-set"/>
    <property type="match status" value="1"/>
</dbReference>
<dbReference type="InterPro" id="IPR050504">
    <property type="entry name" value="IgSF_BTN/MOG"/>
</dbReference>
<dbReference type="GO" id="GO:0050852">
    <property type="term" value="P:T cell receptor signaling pathway"/>
    <property type="evidence" value="ECO:0007669"/>
    <property type="project" value="TreeGrafter"/>
</dbReference>
<dbReference type="GO" id="GO:0050863">
    <property type="term" value="P:regulation of T cell activation"/>
    <property type="evidence" value="ECO:0007669"/>
    <property type="project" value="UniProtKB-ARBA"/>
</dbReference>
<keyword evidence="6" id="KW-0393">Immunoglobulin domain</keyword>
<dbReference type="GO" id="GO:1903037">
    <property type="term" value="P:regulation of leukocyte cell-cell adhesion"/>
    <property type="evidence" value="ECO:0007669"/>
    <property type="project" value="UniProtKB-ARBA"/>
</dbReference>
<protein>
    <recommendedName>
        <fullName evidence="7">Ig-like domain-containing protein</fullName>
    </recommendedName>
</protein>
<evidence type="ECO:0000256" key="5">
    <source>
        <dbReference type="ARBA" id="ARBA00023180"/>
    </source>
</evidence>
<dbReference type="InterPro" id="IPR007110">
    <property type="entry name" value="Ig-like_dom"/>
</dbReference>
<evidence type="ECO:0000256" key="3">
    <source>
        <dbReference type="ARBA" id="ARBA00023136"/>
    </source>
</evidence>
<evidence type="ECO:0000256" key="2">
    <source>
        <dbReference type="ARBA" id="ARBA00022729"/>
    </source>
</evidence>
<dbReference type="GeneTree" id="ENSGT01050000244843"/>
<dbReference type="PANTHER" id="PTHR24100:SF151">
    <property type="entry name" value="ICOS LIGAND"/>
    <property type="match status" value="1"/>
</dbReference>
<evidence type="ECO:0000313" key="8">
    <source>
        <dbReference type="Ensembl" id="ENSATEP00000048779.2"/>
    </source>
</evidence>
<keyword evidence="4" id="KW-1015">Disulfide bond</keyword>
<dbReference type="AlphaFoldDB" id="A0A7N6AID3"/>